<evidence type="ECO:0000256" key="2">
    <source>
        <dbReference type="SAM" id="Phobius"/>
    </source>
</evidence>
<sequence>MRPLVSLSAVSLTWNTAVSAYMALADPPAMAFLLFCYVDLLLLFLLFGKFERLMGEGEGAGGSPAERARARARAAVWVLSASLVLVLGWRVSLEIALWQVKLAIRVTAAAITGGGFYGLLLFKRNERTNLPNCCVRSGAAAERDRSAGHGIREDHDCCRNGHDPTVPLLLLLFKAGQLLTWMRQKETVLFQPGMKTLIWVYTLNLGLTYVFKVRAVYVDGSICLDILQNQWSPIYDVAAILTSIQAITASGTRKNELIIGELQSQIKNKNVTFDVKATSDSTVELQYLHDYASVTAGIGLTTQPVVNLSGVVGTNAFSVGADIAFDTAGGNFIKYNGGLNVINANLIASLTLNDKGNNLTASCYHLVSPLSSTAVGAELSRSFSSNENTLTIGTQHALDPLTMVKARFNNYGRGSALIQHEWKPKSFFTISGEVDTIAIEKNAKVGLSLVLRP</sequence>
<dbReference type="GO" id="GO:0008308">
    <property type="term" value="F:voltage-gated monoatomic anion channel activity"/>
    <property type="evidence" value="ECO:0007669"/>
    <property type="project" value="InterPro"/>
</dbReference>
<dbReference type="AlphaFoldDB" id="A0A8J5KYW2"/>
<dbReference type="Gene3D" id="2.40.160.10">
    <property type="entry name" value="Porin"/>
    <property type="match status" value="1"/>
</dbReference>
<proteinExistence type="inferred from homology"/>
<dbReference type="Pfam" id="PF00179">
    <property type="entry name" value="UQ_con"/>
    <property type="match status" value="1"/>
</dbReference>
<feature type="transmembrane region" description="Helical" evidence="2">
    <location>
        <begin position="103"/>
        <end position="122"/>
    </location>
</feature>
<dbReference type="InterPro" id="IPR001925">
    <property type="entry name" value="Porin_Euk"/>
</dbReference>
<dbReference type="PANTHER" id="PTHR11743:SF70">
    <property type="entry name" value="GH26960P-RELATED"/>
    <property type="match status" value="1"/>
</dbReference>
<gene>
    <name evidence="4" type="ORF">ZIOFF_042547</name>
</gene>
<comment type="similarity">
    <text evidence="1">Belongs to the eukaryotic mitochondrial porin (TC 1.B.8.1) family.</text>
</comment>
<comment type="caution">
    <text evidence="4">The sequence shown here is derived from an EMBL/GenBank/DDBJ whole genome shotgun (WGS) entry which is preliminary data.</text>
</comment>
<dbReference type="EMBL" id="JACMSC010000012">
    <property type="protein sequence ID" value="KAG6494786.1"/>
    <property type="molecule type" value="Genomic_DNA"/>
</dbReference>
<dbReference type="Gene3D" id="3.10.110.10">
    <property type="entry name" value="Ubiquitin Conjugating Enzyme"/>
    <property type="match status" value="1"/>
</dbReference>
<protein>
    <recommendedName>
        <fullName evidence="3">UBC core domain-containing protein</fullName>
    </recommendedName>
</protein>
<keyword evidence="5" id="KW-1185">Reference proteome</keyword>
<evidence type="ECO:0000259" key="3">
    <source>
        <dbReference type="Pfam" id="PF00179"/>
    </source>
</evidence>
<keyword evidence="2" id="KW-0472">Membrane</keyword>
<dbReference type="Pfam" id="PF01459">
    <property type="entry name" value="Porin_3"/>
    <property type="match status" value="1"/>
</dbReference>
<dbReference type="InterPro" id="IPR045501">
    <property type="entry name" value="DUF6490"/>
</dbReference>
<dbReference type="InterPro" id="IPR027246">
    <property type="entry name" value="Porin_Euk/Tom40"/>
</dbReference>
<keyword evidence="2" id="KW-1133">Transmembrane helix</keyword>
<reference evidence="4 5" key="1">
    <citation type="submission" date="2020-08" db="EMBL/GenBank/DDBJ databases">
        <title>Plant Genome Project.</title>
        <authorList>
            <person name="Zhang R.-G."/>
        </authorList>
    </citation>
    <scope>NUCLEOTIDE SEQUENCE [LARGE SCALE GENOMIC DNA]</scope>
    <source>
        <tissue evidence="4">Rhizome</tissue>
    </source>
</reference>
<dbReference type="Pfam" id="PF20100">
    <property type="entry name" value="DUF6490"/>
    <property type="match status" value="1"/>
</dbReference>
<dbReference type="InterPro" id="IPR016135">
    <property type="entry name" value="UBQ-conjugating_enzyme/RWD"/>
</dbReference>
<organism evidence="4 5">
    <name type="scientific">Zingiber officinale</name>
    <name type="common">Ginger</name>
    <name type="synonym">Amomum zingiber</name>
    <dbReference type="NCBI Taxonomy" id="94328"/>
    <lineage>
        <taxon>Eukaryota</taxon>
        <taxon>Viridiplantae</taxon>
        <taxon>Streptophyta</taxon>
        <taxon>Embryophyta</taxon>
        <taxon>Tracheophyta</taxon>
        <taxon>Spermatophyta</taxon>
        <taxon>Magnoliopsida</taxon>
        <taxon>Liliopsida</taxon>
        <taxon>Zingiberales</taxon>
        <taxon>Zingiberaceae</taxon>
        <taxon>Zingiber</taxon>
    </lineage>
</organism>
<evidence type="ECO:0000313" key="5">
    <source>
        <dbReference type="Proteomes" id="UP000734854"/>
    </source>
</evidence>
<dbReference type="PROSITE" id="PS00558">
    <property type="entry name" value="EUKARYOTIC_PORIN"/>
    <property type="match status" value="1"/>
</dbReference>
<evidence type="ECO:0000313" key="4">
    <source>
        <dbReference type="EMBL" id="KAG6494786.1"/>
    </source>
</evidence>
<dbReference type="SUPFAM" id="SSF54495">
    <property type="entry name" value="UBC-like"/>
    <property type="match status" value="1"/>
</dbReference>
<dbReference type="Proteomes" id="UP000734854">
    <property type="component" value="Unassembled WGS sequence"/>
</dbReference>
<dbReference type="InterPro" id="IPR000608">
    <property type="entry name" value="UBC"/>
</dbReference>
<dbReference type="GO" id="GO:0005741">
    <property type="term" value="C:mitochondrial outer membrane"/>
    <property type="evidence" value="ECO:0007669"/>
    <property type="project" value="InterPro"/>
</dbReference>
<evidence type="ECO:0000256" key="1">
    <source>
        <dbReference type="ARBA" id="ARBA00009624"/>
    </source>
</evidence>
<name>A0A8J5KYW2_ZINOF</name>
<dbReference type="CDD" id="cd07306">
    <property type="entry name" value="Porin3_VDAC"/>
    <property type="match status" value="1"/>
</dbReference>
<feature type="transmembrane region" description="Helical" evidence="2">
    <location>
        <begin position="29"/>
        <end position="47"/>
    </location>
</feature>
<feature type="domain" description="UBC core" evidence="3">
    <location>
        <begin position="216"/>
        <end position="277"/>
    </location>
</feature>
<keyword evidence="2" id="KW-0812">Transmembrane</keyword>
<feature type="transmembrane region" description="Helical" evidence="2">
    <location>
        <begin position="74"/>
        <end position="91"/>
    </location>
</feature>
<dbReference type="PANTHER" id="PTHR11743">
    <property type="entry name" value="VOLTAGE-DEPENDENT ANION-SELECTIVE CHANNEL"/>
    <property type="match status" value="1"/>
</dbReference>
<dbReference type="InterPro" id="IPR023614">
    <property type="entry name" value="Porin_dom_sf"/>
</dbReference>
<accession>A0A8J5KYW2</accession>